<sequence length="378" mass="41118">MIEVAVAQSLGAFALDVDFKTDGRFVALFGHSGSGKTTLINLIAGLTRPARGRIVIDGETLVDTARGIFVPACKRRLGMVFQEGRLFPHLSVKQNLLYGAWFAGTVDKSGAELARVAELLGIDHLLKRYPNRLSGGEKQRVAIGRALLASPKLLLMDEPLASLDDARKLEIMPYLERLRDEAGIPIIYVSHSVGEVARLSDTLVVLSAGKMRACGPTLDLMRRVDLFPAAEGGDDAGAVILARVEKHDPDYDLTTLVSRAGEWRMPRLDVAEGKDVRMQIKARDVMISREKPDNMSALNVFRGVVEEIGALDGASVELRVDCKGETLIARLTRFSVERLQLAVGEPVFAIVKSVSFDRRTLGSGWQDLRASDASAGAE</sequence>
<dbReference type="InterPro" id="IPR017871">
    <property type="entry name" value="ABC_transporter-like_CS"/>
</dbReference>
<evidence type="ECO:0000256" key="9">
    <source>
        <dbReference type="ARBA" id="ARBA00023136"/>
    </source>
</evidence>
<keyword evidence="14" id="KW-1185">Reference proteome</keyword>
<gene>
    <name evidence="13" type="primary">modC</name>
    <name evidence="13" type="ORF">JDN41_08945</name>
</gene>
<dbReference type="InterPro" id="IPR027417">
    <property type="entry name" value="P-loop_NTPase"/>
</dbReference>
<proteinExistence type="inferred from homology"/>
<dbReference type="RefSeq" id="WP_037232915.1">
    <property type="nucleotide sequence ID" value="NZ_JAEMUK010000016.1"/>
</dbReference>
<dbReference type="InterPro" id="IPR005116">
    <property type="entry name" value="Transp-assoc_OB_typ1"/>
</dbReference>
<evidence type="ECO:0000256" key="6">
    <source>
        <dbReference type="ARBA" id="ARBA00022741"/>
    </source>
</evidence>
<protein>
    <submittedName>
        <fullName evidence="13">Molybdenum ABC transporter ATP-binding protein</fullName>
    </submittedName>
</protein>
<dbReference type="GO" id="GO:0016020">
    <property type="term" value="C:membrane"/>
    <property type="evidence" value="ECO:0007669"/>
    <property type="project" value="InterPro"/>
</dbReference>
<accession>A0A8I1KK41</accession>
<dbReference type="InterPro" id="IPR008995">
    <property type="entry name" value="Mo/tungstate-bd_C_term_dom"/>
</dbReference>
<dbReference type="EMBL" id="JAEMUK010000016">
    <property type="protein sequence ID" value="MBJ7543686.1"/>
    <property type="molecule type" value="Genomic_DNA"/>
</dbReference>
<evidence type="ECO:0000313" key="14">
    <source>
        <dbReference type="Proteomes" id="UP000623250"/>
    </source>
</evidence>
<reference evidence="13 14" key="1">
    <citation type="submission" date="2020-12" db="EMBL/GenBank/DDBJ databases">
        <title>Revised draft genomes of Rhodomicrobium vannielii ATCC 17100 and Rhodomicrobium udaipurense JA643.</title>
        <authorList>
            <person name="Conners E.M."/>
            <person name="Davenport E.J."/>
            <person name="Bose A."/>
        </authorList>
    </citation>
    <scope>NUCLEOTIDE SEQUENCE [LARGE SCALE GENOMIC DNA]</scope>
    <source>
        <strain evidence="13 14">JA643</strain>
    </source>
</reference>
<comment type="similarity">
    <text evidence="1">Belongs to the ABC transporter superfamily.</text>
</comment>
<evidence type="ECO:0000256" key="10">
    <source>
        <dbReference type="PROSITE-ProRule" id="PRU01213"/>
    </source>
</evidence>
<keyword evidence="3" id="KW-1003">Cell membrane</keyword>
<dbReference type="SMART" id="SM00382">
    <property type="entry name" value="AAA"/>
    <property type="match status" value="1"/>
</dbReference>
<evidence type="ECO:0000256" key="5">
    <source>
        <dbReference type="ARBA" id="ARBA00022519"/>
    </source>
</evidence>
<dbReference type="SUPFAM" id="SSF52540">
    <property type="entry name" value="P-loop containing nucleoside triphosphate hydrolases"/>
    <property type="match status" value="1"/>
</dbReference>
<dbReference type="SUPFAM" id="SSF50331">
    <property type="entry name" value="MOP-like"/>
    <property type="match status" value="1"/>
</dbReference>
<dbReference type="Gene3D" id="2.40.50.100">
    <property type="match status" value="1"/>
</dbReference>
<dbReference type="PANTHER" id="PTHR43514">
    <property type="entry name" value="ABC TRANSPORTER I FAMILY MEMBER 10"/>
    <property type="match status" value="1"/>
</dbReference>
<keyword evidence="5" id="KW-0997">Cell inner membrane</keyword>
<dbReference type="PROSITE" id="PS00211">
    <property type="entry name" value="ABC_TRANSPORTER_1"/>
    <property type="match status" value="1"/>
</dbReference>
<dbReference type="GO" id="GO:0015098">
    <property type="term" value="F:molybdate ion transmembrane transporter activity"/>
    <property type="evidence" value="ECO:0007669"/>
    <property type="project" value="InterPro"/>
</dbReference>
<dbReference type="Pfam" id="PF00005">
    <property type="entry name" value="ABC_tran"/>
    <property type="match status" value="1"/>
</dbReference>
<dbReference type="InterPro" id="IPR004606">
    <property type="entry name" value="Mop_domain"/>
</dbReference>
<keyword evidence="2" id="KW-0813">Transport</keyword>
<evidence type="ECO:0000313" key="13">
    <source>
        <dbReference type="EMBL" id="MBJ7543686.1"/>
    </source>
</evidence>
<name>A0A8I1KK41_9HYPH</name>
<evidence type="ECO:0000256" key="4">
    <source>
        <dbReference type="ARBA" id="ARBA00022505"/>
    </source>
</evidence>
<keyword evidence="7 13" id="KW-0067">ATP-binding</keyword>
<organism evidence="13 14">
    <name type="scientific">Rhodomicrobium udaipurense</name>
    <dbReference type="NCBI Taxonomy" id="1202716"/>
    <lineage>
        <taxon>Bacteria</taxon>
        <taxon>Pseudomonadati</taxon>
        <taxon>Pseudomonadota</taxon>
        <taxon>Alphaproteobacteria</taxon>
        <taxon>Hyphomicrobiales</taxon>
        <taxon>Hyphomicrobiaceae</taxon>
        <taxon>Rhodomicrobium</taxon>
    </lineage>
</organism>
<evidence type="ECO:0000256" key="1">
    <source>
        <dbReference type="ARBA" id="ARBA00005417"/>
    </source>
</evidence>
<dbReference type="InterPro" id="IPR050334">
    <property type="entry name" value="Molybdenum_import_ModC"/>
</dbReference>
<evidence type="ECO:0000256" key="8">
    <source>
        <dbReference type="ARBA" id="ARBA00022967"/>
    </source>
</evidence>
<dbReference type="Gene3D" id="3.40.50.300">
    <property type="entry name" value="P-loop containing nucleotide triphosphate hydrolases"/>
    <property type="match status" value="1"/>
</dbReference>
<feature type="domain" description="Mop" evidence="12">
    <location>
        <begin position="294"/>
        <end position="360"/>
    </location>
</feature>
<keyword evidence="4 10" id="KW-0500">Molybdenum</keyword>
<dbReference type="GO" id="GO:0005524">
    <property type="term" value="F:ATP binding"/>
    <property type="evidence" value="ECO:0007669"/>
    <property type="project" value="UniProtKB-KW"/>
</dbReference>
<dbReference type="Proteomes" id="UP000623250">
    <property type="component" value="Unassembled WGS sequence"/>
</dbReference>
<keyword evidence="9" id="KW-0472">Membrane</keyword>
<dbReference type="InterPro" id="IPR003593">
    <property type="entry name" value="AAA+_ATPase"/>
</dbReference>
<dbReference type="PROSITE" id="PS50893">
    <property type="entry name" value="ABC_TRANSPORTER_2"/>
    <property type="match status" value="1"/>
</dbReference>
<comment type="caution">
    <text evidence="13">The sequence shown here is derived from an EMBL/GenBank/DDBJ whole genome shotgun (WGS) entry which is preliminary data.</text>
</comment>
<dbReference type="Pfam" id="PF03459">
    <property type="entry name" value="TOBE"/>
    <property type="match status" value="1"/>
</dbReference>
<keyword evidence="8" id="KW-1278">Translocase</keyword>
<dbReference type="InterPro" id="IPR003439">
    <property type="entry name" value="ABC_transporter-like_ATP-bd"/>
</dbReference>
<dbReference type="GO" id="GO:0016887">
    <property type="term" value="F:ATP hydrolysis activity"/>
    <property type="evidence" value="ECO:0007669"/>
    <property type="project" value="InterPro"/>
</dbReference>
<keyword evidence="6" id="KW-0547">Nucleotide-binding</keyword>
<evidence type="ECO:0000256" key="3">
    <source>
        <dbReference type="ARBA" id="ARBA00022475"/>
    </source>
</evidence>
<evidence type="ECO:0000259" key="12">
    <source>
        <dbReference type="PROSITE" id="PS51866"/>
    </source>
</evidence>
<dbReference type="AlphaFoldDB" id="A0A8I1KK41"/>
<evidence type="ECO:0000256" key="2">
    <source>
        <dbReference type="ARBA" id="ARBA00022448"/>
    </source>
</evidence>
<dbReference type="InterPro" id="IPR011868">
    <property type="entry name" value="ModC_ABC_ATP-bd"/>
</dbReference>
<feature type="domain" description="ABC transporter" evidence="11">
    <location>
        <begin position="1"/>
        <end position="233"/>
    </location>
</feature>
<evidence type="ECO:0000256" key="7">
    <source>
        <dbReference type="ARBA" id="ARBA00022840"/>
    </source>
</evidence>
<dbReference type="PROSITE" id="PS51866">
    <property type="entry name" value="MOP"/>
    <property type="match status" value="1"/>
</dbReference>
<dbReference type="GO" id="GO:0140359">
    <property type="term" value="F:ABC-type transporter activity"/>
    <property type="evidence" value="ECO:0007669"/>
    <property type="project" value="InterPro"/>
</dbReference>
<evidence type="ECO:0000259" key="11">
    <source>
        <dbReference type="PROSITE" id="PS50893"/>
    </source>
</evidence>
<dbReference type="PANTHER" id="PTHR43514:SF4">
    <property type="entry name" value="ABC TRANSPORTER I FAMILY MEMBER 10"/>
    <property type="match status" value="1"/>
</dbReference>
<dbReference type="NCBIfam" id="TIGR02142">
    <property type="entry name" value="modC_ABC"/>
    <property type="match status" value="1"/>
</dbReference>